<dbReference type="AlphaFoldDB" id="A0A0M9VJU4"/>
<comment type="caution">
    <text evidence="1">The sequence shown here is derived from an EMBL/GenBank/DDBJ whole genome shotgun (WGS) entry which is preliminary data.</text>
</comment>
<evidence type="ECO:0000313" key="1">
    <source>
        <dbReference type="EMBL" id="KOS07832.1"/>
    </source>
</evidence>
<protein>
    <submittedName>
        <fullName evidence="1">Uncharacterized protein</fullName>
    </submittedName>
</protein>
<dbReference type="PATRIC" id="fig|1202724.3.peg.3852"/>
<proteinExistence type="predicted"/>
<dbReference type="Proteomes" id="UP000037755">
    <property type="component" value="Unassembled WGS sequence"/>
</dbReference>
<evidence type="ECO:0000313" key="2">
    <source>
        <dbReference type="Proteomes" id="UP000037755"/>
    </source>
</evidence>
<reference evidence="1 2" key="1">
    <citation type="submission" date="2015-08" db="EMBL/GenBank/DDBJ databases">
        <title>Whole genome sequence of Flavobacterium akiainvivens IK-1T, from decaying Wikstroemia oahuensis, an endemic Hawaiian shrub.</title>
        <authorList>
            <person name="Wan X."/>
            <person name="Hou S."/>
            <person name="Saito J."/>
            <person name="Donachie S."/>
        </authorList>
    </citation>
    <scope>NUCLEOTIDE SEQUENCE [LARGE SCALE GENOMIC DNA]</scope>
    <source>
        <strain evidence="1 2">IK-1</strain>
    </source>
</reference>
<dbReference type="EMBL" id="LIYD01000005">
    <property type="protein sequence ID" value="KOS07832.1"/>
    <property type="molecule type" value="Genomic_DNA"/>
</dbReference>
<name>A0A0M9VJU4_9FLAO</name>
<accession>A0A0M9VJU4</accession>
<sequence>MVLLMPDFEKNALTFSYRWSEAEQSCRHILHGSEDCIDRTNGYQVLDFINRFMMLYGLISQDSFNRAEILIYQHMPKRINTRSEMKLWLSKSWNKRL</sequence>
<dbReference type="RefSeq" id="WP_054409549.1">
    <property type="nucleotide sequence ID" value="NZ_FOYA01000002.1"/>
</dbReference>
<organism evidence="1 2">
    <name type="scientific">Flavobacterium akiainvivens</name>
    <dbReference type="NCBI Taxonomy" id="1202724"/>
    <lineage>
        <taxon>Bacteria</taxon>
        <taxon>Pseudomonadati</taxon>
        <taxon>Bacteroidota</taxon>
        <taxon>Flavobacteriia</taxon>
        <taxon>Flavobacteriales</taxon>
        <taxon>Flavobacteriaceae</taxon>
        <taxon>Flavobacterium</taxon>
    </lineage>
</organism>
<dbReference type="OrthoDB" id="796745at2"/>
<keyword evidence="2" id="KW-1185">Reference proteome</keyword>
<gene>
    <name evidence="1" type="ORF">AM493_18555</name>
</gene>